<evidence type="ECO:0000313" key="3">
    <source>
        <dbReference type="Proteomes" id="UP000605259"/>
    </source>
</evidence>
<name>A0A917ALB7_9BACI</name>
<proteinExistence type="predicted"/>
<dbReference type="AlphaFoldDB" id="A0A917ALB7"/>
<reference evidence="2" key="2">
    <citation type="submission" date="2020-09" db="EMBL/GenBank/DDBJ databases">
        <authorList>
            <person name="Sun Q."/>
            <person name="Zhou Y."/>
        </authorList>
    </citation>
    <scope>NUCLEOTIDE SEQUENCE</scope>
    <source>
        <strain evidence="2">CGMCC 1.12698</strain>
    </source>
</reference>
<keyword evidence="3" id="KW-1185">Reference proteome</keyword>
<accession>A0A917ALB7</accession>
<protein>
    <submittedName>
        <fullName evidence="2">Uncharacterized protein</fullName>
    </submittedName>
</protein>
<evidence type="ECO:0000313" key="2">
    <source>
        <dbReference type="EMBL" id="GGE60264.1"/>
    </source>
</evidence>
<keyword evidence="1" id="KW-0732">Signal</keyword>
<dbReference type="RefSeq" id="WP_188387156.1">
    <property type="nucleotide sequence ID" value="NZ_BMFK01000001.1"/>
</dbReference>
<feature type="chain" id="PRO_5039499142" evidence="1">
    <location>
        <begin position="22"/>
        <end position="48"/>
    </location>
</feature>
<sequence>MKKFKLSTVALLSVAVLYVGLSTPTSQEYSKERIQHTFSVMYGHGQGI</sequence>
<feature type="signal peptide" evidence="1">
    <location>
        <begin position="1"/>
        <end position="21"/>
    </location>
</feature>
<dbReference type="Proteomes" id="UP000605259">
    <property type="component" value="Unassembled WGS sequence"/>
</dbReference>
<gene>
    <name evidence="2" type="ORF">GCM10007140_08290</name>
</gene>
<comment type="caution">
    <text evidence="2">The sequence shown here is derived from an EMBL/GenBank/DDBJ whole genome shotgun (WGS) entry which is preliminary data.</text>
</comment>
<reference evidence="2" key="1">
    <citation type="journal article" date="2014" name="Int. J. Syst. Evol. Microbiol.">
        <title>Complete genome sequence of Corynebacterium casei LMG S-19264T (=DSM 44701T), isolated from a smear-ripened cheese.</title>
        <authorList>
            <consortium name="US DOE Joint Genome Institute (JGI-PGF)"/>
            <person name="Walter F."/>
            <person name="Albersmeier A."/>
            <person name="Kalinowski J."/>
            <person name="Ruckert C."/>
        </authorList>
    </citation>
    <scope>NUCLEOTIDE SEQUENCE</scope>
    <source>
        <strain evidence="2">CGMCC 1.12698</strain>
    </source>
</reference>
<organism evidence="2 3">
    <name type="scientific">Priestia taiwanensis</name>
    <dbReference type="NCBI Taxonomy" id="1347902"/>
    <lineage>
        <taxon>Bacteria</taxon>
        <taxon>Bacillati</taxon>
        <taxon>Bacillota</taxon>
        <taxon>Bacilli</taxon>
        <taxon>Bacillales</taxon>
        <taxon>Bacillaceae</taxon>
        <taxon>Priestia</taxon>
    </lineage>
</organism>
<evidence type="ECO:0000256" key="1">
    <source>
        <dbReference type="SAM" id="SignalP"/>
    </source>
</evidence>
<dbReference type="EMBL" id="BMFK01000001">
    <property type="protein sequence ID" value="GGE60264.1"/>
    <property type="molecule type" value="Genomic_DNA"/>
</dbReference>